<comment type="subunit">
    <text evidence="9">At low DSF concentrations, interacts with RpfF.</text>
</comment>
<evidence type="ECO:0000313" key="15">
    <source>
        <dbReference type="Proteomes" id="UP000006251"/>
    </source>
</evidence>
<dbReference type="Pfam" id="PF02518">
    <property type="entry name" value="HATPase_c"/>
    <property type="match status" value="1"/>
</dbReference>
<accession>K6ZNP0</accession>
<organism evidence="14 15">
    <name type="scientific">Brumicola pallidula DSM 14239 = ACAM 615</name>
    <dbReference type="NCBI Taxonomy" id="1121922"/>
    <lineage>
        <taxon>Bacteria</taxon>
        <taxon>Pseudomonadati</taxon>
        <taxon>Pseudomonadota</taxon>
        <taxon>Gammaproteobacteria</taxon>
        <taxon>Alteromonadales</taxon>
        <taxon>Alteromonadaceae</taxon>
        <taxon>Brumicola</taxon>
    </lineage>
</organism>
<evidence type="ECO:0000256" key="10">
    <source>
        <dbReference type="ARBA" id="ARBA00068150"/>
    </source>
</evidence>
<dbReference type="STRING" id="1121922.GCA_000428905_03215"/>
<dbReference type="FunFam" id="3.30.565.10:FF:000010">
    <property type="entry name" value="Sensor histidine kinase RcsC"/>
    <property type="match status" value="1"/>
</dbReference>
<evidence type="ECO:0000313" key="14">
    <source>
        <dbReference type="EMBL" id="GAC30503.1"/>
    </source>
</evidence>
<evidence type="ECO:0000256" key="6">
    <source>
        <dbReference type="ARBA" id="ARBA00022777"/>
    </source>
</evidence>
<dbReference type="PANTHER" id="PTHR43547">
    <property type="entry name" value="TWO-COMPONENT HISTIDINE KINASE"/>
    <property type="match status" value="1"/>
</dbReference>
<keyword evidence="6" id="KW-0418">Kinase</keyword>
<dbReference type="SMART" id="SM00388">
    <property type="entry name" value="HisKA"/>
    <property type="match status" value="1"/>
</dbReference>
<keyword evidence="7" id="KW-0067">ATP-binding</keyword>
<dbReference type="PROSITE" id="PS50109">
    <property type="entry name" value="HIS_KIN"/>
    <property type="match status" value="1"/>
</dbReference>
<dbReference type="Pfam" id="PF07495">
    <property type="entry name" value="Y_Y_Y"/>
    <property type="match status" value="1"/>
</dbReference>
<dbReference type="InterPro" id="IPR013783">
    <property type="entry name" value="Ig-like_fold"/>
</dbReference>
<dbReference type="Pfam" id="PF00512">
    <property type="entry name" value="HisKA"/>
    <property type="match status" value="1"/>
</dbReference>
<dbReference type="InterPro" id="IPR011006">
    <property type="entry name" value="CheY-like_superfamily"/>
</dbReference>
<evidence type="ECO:0000256" key="7">
    <source>
        <dbReference type="ARBA" id="ARBA00022840"/>
    </source>
</evidence>
<feature type="modified residue" description="4-aspartylphosphate" evidence="11">
    <location>
        <position position="1278"/>
    </location>
</feature>
<dbReference type="SUPFAM" id="SSF47384">
    <property type="entry name" value="Homodimeric domain of signal transducing histidine kinase"/>
    <property type="match status" value="1"/>
</dbReference>
<dbReference type="InterPro" id="IPR036641">
    <property type="entry name" value="HPT_dom_sf"/>
</dbReference>
<proteinExistence type="predicted"/>
<keyword evidence="3 11" id="KW-0597">Phosphoprotein</keyword>
<dbReference type="PROSITE" id="PS50110">
    <property type="entry name" value="RESPONSE_REGULATORY"/>
    <property type="match status" value="1"/>
</dbReference>
<dbReference type="PANTHER" id="PTHR43547:SF2">
    <property type="entry name" value="HYBRID SIGNAL TRANSDUCTION HISTIDINE KINASE C"/>
    <property type="match status" value="1"/>
</dbReference>
<dbReference type="FunFam" id="1.10.287.130:FF:000002">
    <property type="entry name" value="Two-component osmosensing histidine kinase"/>
    <property type="match status" value="1"/>
</dbReference>
<evidence type="ECO:0000256" key="5">
    <source>
        <dbReference type="ARBA" id="ARBA00022741"/>
    </source>
</evidence>
<evidence type="ECO:0000256" key="8">
    <source>
        <dbReference type="ARBA" id="ARBA00023012"/>
    </source>
</evidence>
<sequence>MLAQSGEAKVFYDKLSRDVSFSQLNERHVLSGPVVNDIEQDEQGFIWIATQDGLNRYDGQKVTPYLHDPENKNSLPGSWVVDIFSDSEGRLWMAGESGISLYIPRIDGFYNYTDPVKHELIQGLKFTVISQVEENKIWFGTKEGGIAVFDITLSKFVALINKNSGLQSNKILDIAVDDEQNVFIATEDAGLLYRASGENVFTAFNSKSHIKLPTNKIRSILIDRQKRIWLGSMNSGLILFDLINGVQRHFKSSSDDLSSIGSNSITDIFQDSDGYIYIATESGGLCEWDENTGSFIRYNTDSNNPSLVDDRVVSLFQDKGGVLWVGTSHGISKWNRSVNKFQLVNSKTPLGKNLSSDIISSFAEAQNGDMYVGTWGGGINVIDVDKSTILHIKAKPGVEGALQDDRITTLLIDSKQNLWVGTQRDGLHFRKSGSDKFKQFMHDPEDDSTLSSNRISKIMEIGNGNLAIGTYGGGINILTSSGSIQRFEHDDNDKKSLSNNRITHMVEGENNTIWVATRGGGLNLFDLATKEFMSIPLKTNEIWSIVLTDEDLWISTTDKGVGRISKTDLKNQQFDFEYIGLKQGLASNFAYGLLSDERGYIWVSTSKGISFISPENNKVSNFNTTNGLQSRDFNSSAFFKGQGERMFFGGSNGFNTFISNNVPVNLYKPPIVLTEYRRLNESIPIHSAFNSEGNIELDYDEADFGFSFAALDYTRPDYNLYQYRLSGGESDWIDLDNSNQLDFPNLTDGYYVIQVRGSNNDGIWSEKTLDIPVVVNPPVYRSGYAYLIYFWIVVFIAYRLFTMAQRKKLKQISYSLQLEKEVSLRTSELEQANNQLAVAVEETSKAKDLAIKAAQAKSNFLAIVSHEIRTPMNSIIGMSELLLSSQLNENQKRYANAVSRAGESLLQLINDILDLSKIEADKIELENHEFDFHALIEELLFLFSVRASEKQLELGYSISKDCPRYILGDVHRLRQVVSNLLNNAIKFTSKGSINLEVHFVNKEILISVTDTGIGIEKEHFDKIFNEFQQADSTTTRNFGGTGLGLSITRKIVDQMLAKINVDSTLGEGTTFTVRLPVTLPKKNYVAVSKVDDLSMRPILLVCTNDTAAKMMQNTFERLQVEALQTTIEALRHDVSPADNALVFIDHPDFLLNRAFISTTLENTDYCVLVRTTEKAGSVNEFGLRRIEKPIRLDTVRSEILYASNLENDITETSAEVSQLTENNSRFSAKILLVEDVVANQDVAVTMLEMFGCEVDIAGNGQAAVDLSQKSQYDLIFMDLHMPVMDGLTATCIIRENEKSTARSIPTPIIALTAGVFDEEKGLCLEIGMNDFMLKPFTASQLFSMIAQHIPEKQLKISPLDIPSSSAPNLSIEVDRWIDADAVESIREIEARTGKKLYLRVADSFNTVMIEQMPALVEACKSGDRTSAMELAHAMKSLSGNVGTIAFTKLLLAIEMAAKTNQPIDDAEKLDELKDVFDKSQKSLKILIEKMYD</sequence>
<dbReference type="EC" id="2.7.13.3" evidence="2"/>
<dbReference type="Gene3D" id="1.20.120.160">
    <property type="entry name" value="HPT domain"/>
    <property type="match status" value="1"/>
</dbReference>
<reference evidence="15" key="1">
    <citation type="journal article" date="2014" name="Environ. Microbiol.">
        <title>Comparative genomics of the marine bacterial genus Glaciecola reveals the high degree of genomic diversity and genomic characteristic for cold adaptation.</title>
        <authorList>
            <person name="Qin Q.L."/>
            <person name="Xie B.B."/>
            <person name="Yu Y."/>
            <person name="Shu Y.L."/>
            <person name="Rong J.C."/>
            <person name="Zhang Y.J."/>
            <person name="Zhao D.L."/>
            <person name="Chen X.L."/>
            <person name="Zhang X.Y."/>
            <person name="Chen B."/>
            <person name="Zhou B.C."/>
            <person name="Zhang Y.Z."/>
        </authorList>
    </citation>
    <scope>NUCLEOTIDE SEQUENCE [LARGE SCALE GENOMIC DNA]</scope>
    <source>
        <strain evidence="15">ACAM 615</strain>
    </source>
</reference>
<dbReference type="InterPro" id="IPR036097">
    <property type="entry name" value="HisK_dim/P_sf"/>
</dbReference>
<evidence type="ECO:0000256" key="9">
    <source>
        <dbReference type="ARBA" id="ARBA00064003"/>
    </source>
</evidence>
<dbReference type="Gene3D" id="3.40.50.2300">
    <property type="match status" value="1"/>
</dbReference>
<dbReference type="InterPro" id="IPR036890">
    <property type="entry name" value="HATPase_C_sf"/>
</dbReference>
<dbReference type="Proteomes" id="UP000006251">
    <property type="component" value="Unassembled WGS sequence"/>
</dbReference>
<dbReference type="GO" id="GO:0005524">
    <property type="term" value="F:ATP binding"/>
    <property type="evidence" value="ECO:0007669"/>
    <property type="project" value="UniProtKB-KW"/>
</dbReference>
<feature type="domain" description="Histidine kinase" evidence="12">
    <location>
        <begin position="863"/>
        <end position="1079"/>
    </location>
</feature>
<comment type="catalytic activity">
    <reaction evidence="1">
        <text>ATP + protein L-histidine = ADP + protein N-phospho-L-histidine.</text>
        <dbReference type="EC" id="2.7.13.3"/>
    </reaction>
</comment>
<dbReference type="Gene3D" id="3.30.565.10">
    <property type="entry name" value="Histidine kinase-like ATPase, C-terminal domain"/>
    <property type="match status" value="1"/>
</dbReference>
<evidence type="ECO:0000256" key="4">
    <source>
        <dbReference type="ARBA" id="ARBA00022679"/>
    </source>
</evidence>
<gene>
    <name evidence="14" type="ORF">GPAL_3662</name>
</gene>
<dbReference type="Gene3D" id="2.130.10.10">
    <property type="entry name" value="YVTN repeat-like/Quinoprotein amine dehydrogenase"/>
    <property type="match status" value="2"/>
</dbReference>
<dbReference type="CDD" id="cd16922">
    <property type="entry name" value="HATPase_EvgS-ArcB-TorS-like"/>
    <property type="match status" value="1"/>
</dbReference>
<evidence type="ECO:0000256" key="2">
    <source>
        <dbReference type="ARBA" id="ARBA00012438"/>
    </source>
</evidence>
<dbReference type="EMBL" id="BAEQ01000063">
    <property type="protein sequence ID" value="GAC30503.1"/>
    <property type="molecule type" value="Genomic_DNA"/>
</dbReference>
<dbReference type="InterPro" id="IPR011110">
    <property type="entry name" value="Reg_prop"/>
</dbReference>
<dbReference type="InterPro" id="IPR004358">
    <property type="entry name" value="Sig_transdc_His_kin-like_C"/>
</dbReference>
<dbReference type="InterPro" id="IPR003661">
    <property type="entry name" value="HisK_dim/P_dom"/>
</dbReference>
<dbReference type="InterPro" id="IPR015943">
    <property type="entry name" value="WD40/YVTN_repeat-like_dom_sf"/>
</dbReference>
<dbReference type="SUPFAM" id="SSF63829">
    <property type="entry name" value="Calcium-dependent phosphotriesterase"/>
    <property type="match status" value="3"/>
</dbReference>
<evidence type="ECO:0000256" key="11">
    <source>
        <dbReference type="PROSITE-ProRule" id="PRU00169"/>
    </source>
</evidence>
<keyword evidence="15" id="KW-1185">Reference proteome</keyword>
<dbReference type="SMART" id="SM00448">
    <property type="entry name" value="REC"/>
    <property type="match status" value="1"/>
</dbReference>
<dbReference type="Gene3D" id="1.10.287.130">
    <property type="match status" value="1"/>
</dbReference>
<dbReference type="SUPFAM" id="SSF55874">
    <property type="entry name" value="ATPase domain of HSP90 chaperone/DNA topoisomerase II/histidine kinase"/>
    <property type="match status" value="1"/>
</dbReference>
<dbReference type="Gene3D" id="2.60.40.10">
    <property type="entry name" value="Immunoglobulins"/>
    <property type="match status" value="1"/>
</dbReference>
<keyword evidence="5" id="KW-0547">Nucleotide-binding</keyword>
<dbReference type="Pfam" id="PF00072">
    <property type="entry name" value="Response_reg"/>
    <property type="match status" value="1"/>
</dbReference>
<dbReference type="InterPro" id="IPR011123">
    <property type="entry name" value="Y_Y_Y"/>
</dbReference>
<feature type="domain" description="Response regulatory" evidence="13">
    <location>
        <begin position="1229"/>
        <end position="1349"/>
    </location>
</feature>
<dbReference type="InterPro" id="IPR005467">
    <property type="entry name" value="His_kinase_dom"/>
</dbReference>
<protein>
    <recommendedName>
        <fullName evidence="10">Sensory/regulatory protein RpfC</fullName>
        <ecNumber evidence="2">2.7.13.3</ecNumber>
    </recommendedName>
</protein>
<dbReference type="InterPro" id="IPR001789">
    <property type="entry name" value="Sig_transdc_resp-reg_receiver"/>
</dbReference>
<keyword evidence="8" id="KW-0902">Two-component regulatory system</keyword>
<evidence type="ECO:0000259" key="13">
    <source>
        <dbReference type="PROSITE" id="PS50110"/>
    </source>
</evidence>
<keyword evidence="4" id="KW-0808">Transferase</keyword>
<dbReference type="SMART" id="SM00387">
    <property type="entry name" value="HATPase_c"/>
    <property type="match status" value="1"/>
</dbReference>
<dbReference type="SUPFAM" id="SSF47226">
    <property type="entry name" value="Histidine-containing phosphotransfer domain, HPT domain"/>
    <property type="match status" value="1"/>
</dbReference>
<dbReference type="CDD" id="cd00082">
    <property type="entry name" value="HisKA"/>
    <property type="match status" value="1"/>
</dbReference>
<dbReference type="CDD" id="cd17546">
    <property type="entry name" value="REC_hyHK_CKI1_RcsC-like"/>
    <property type="match status" value="1"/>
</dbReference>
<dbReference type="PRINTS" id="PR00344">
    <property type="entry name" value="BCTRLSENSOR"/>
</dbReference>
<dbReference type="Pfam" id="PF07494">
    <property type="entry name" value="Reg_prop"/>
    <property type="match status" value="5"/>
</dbReference>
<dbReference type="InterPro" id="IPR003594">
    <property type="entry name" value="HATPase_dom"/>
</dbReference>
<comment type="caution">
    <text evidence="14">The sequence shown here is derived from an EMBL/GenBank/DDBJ whole genome shotgun (WGS) entry which is preliminary data.</text>
</comment>
<evidence type="ECO:0000256" key="1">
    <source>
        <dbReference type="ARBA" id="ARBA00000085"/>
    </source>
</evidence>
<dbReference type="SUPFAM" id="SSF52172">
    <property type="entry name" value="CheY-like"/>
    <property type="match status" value="1"/>
</dbReference>
<evidence type="ECO:0000256" key="3">
    <source>
        <dbReference type="ARBA" id="ARBA00022553"/>
    </source>
</evidence>
<evidence type="ECO:0000259" key="12">
    <source>
        <dbReference type="PROSITE" id="PS50109"/>
    </source>
</evidence>
<dbReference type="GO" id="GO:0000155">
    <property type="term" value="F:phosphorelay sensor kinase activity"/>
    <property type="evidence" value="ECO:0007669"/>
    <property type="project" value="InterPro"/>
</dbReference>
<name>K6ZNP0_9ALTE</name>